<feature type="transmembrane region" description="Helical" evidence="1">
    <location>
        <begin position="36"/>
        <end position="55"/>
    </location>
</feature>
<evidence type="ECO:0000256" key="1">
    <source>
        <dbReference type="SAM" id="Phobius"/>
    </source>
</evidence>
<keyword evidence="1" id="KW-0472">Membrane</keyword>
<keyword evidence="3" id="KW-1185">Reference proteome</keyword>
<reference evidence="2" key="2">
    <citation type="submission" date="2023-06" db="EMBL/GenBank/DDBJ databases">
        <authorList>
            <consortium name="Lawrence Berkeley National Laboratory"/>
            <person name="Haridas S."/>
            <person name="Hensen N."/>
            <person name="Bonometti L."/>
            <person name="Westerberg I."/>
            <person name="Brannstrom I.O."/>
            <person name="Guillou S."/>
            <person name="Cros-Aarteil S."/>
            <person name="Calhoun S."/>
            <person name="Kuo A."/>
            <person name="Mondo S."/>
            <person name="Pangilinan J."/>
            <person name="Riley R."/>
            <person name="Labutti K."/>
            <person name="Andreopoulos B."/>
            <person name="Lipzen A."/>
            <person name="Chen C."/>
            <person name="Yanf M."/>
            <person name="Daum C."/>
            <person name="Ng V."/>
            <person name="Clum A."/>
            <person name="Steindorff A."/>
            <person name="Ohm R."/>
            <person name="Martin F."/>
            <person name="Silar P."/>
            <person name="Natvig D."/>
            <person name="Lalanne C."/>
            <person name="Gautier V."/>
            <person name="Ament-Velasquez S.L."/>
            <person name="Kruys A."/>
            <person name="Hutchinson M.I."/>
            <person name="Powell A.J."/>
            <person name="Barry K."/>
            <person name="Miller A.N."/>
            <person name="Grigoriev I.V."/>
            <person name="Debuchy R."/>
            <person name="Gladieux P."/>
            <person name="Thoren M.H."/>
            <person name="Johannesson H."/>
        </authorList>
    </citation>
    <scope>NUCLEOTIDE SEQUENCE</scope>
    <source>
        <strain evidence="2">CBS 958.72</strain>
    </source>
</reference>
<comment type="caution">
    <text evidence="2">The sequence shown here is derived from an EMBL/GenBank/DDBJ whole genome shotgun (WGS) entry which is preliminary data.</text>
</comment>
<dbReference type="AlphaFoldDB" id="A0AAE0JUW4"/>
<name>A0AAE0JUW4_9PEZI</name>
<dbReference type="EMBL" id="JAULSN010000011">
    <property type="protein sequence ID" value="KAK3361601.1"/>
    <property type="molecule type" value="Genomic_DNA"/>
</dbReference>
<proteinExistence type="predicted"/>
<reference evidence="2" key="1">
    <citation type="journal article" date="2023" name="Mol. Phylogenet. Evol.">
        <title>Genome-scale phylogeny and comparative genomics of the fungal order Sordariales.</title>
        <authorList>
            <person name="Hensen N."/>
            <person name="Bonometti L."/>
            <person name="Westerberg I."/>
            <person name="Brannstrom I.O."/>
            <person name="Guillou S."/>
            <person name="Cros-Aarteil S."/>
            <person name="Calhoun S."/>
            <person name="Haridas S."/>
            <person name="Kuo A."/>
            <person name="Mondo S."/>
            <person name="Pangilinan J."/>
            <person name="Riley R."/>
            <person name="LaButti K."/>
            <person name="Andreopoulos B."/>
            <person name="Lipzen A."/>
            <person name="Chen C."/>
            <person name="Yan M."/>
            <person name="Daum C."/>
            <person name="Ng V."/>
            <person name="Clum A."/>
            <person name="Steindorff A."/>
            <person name="Ohm R.A."/>
            <person name="Martin F."/>
            <person name="Silar P."/>
            <person name="Natvig D.O."/>
            <person name="Lalanne C."/>
            <person name="Gautier V."/>
            <person name="Ament-Velasquez S.L."/>
            <person name="Kruys A."/>
            <person name="Hutchinson M.I."/>
            <person name="Powell A.J."/>
            <person name="Barry K."/>
            <person name="Miller A.N."/>
            <person name="Grigoriev I.V."/>
            <person name="Debuchy R."/>
            <person name="Gladieux P."/>
            <person name="Hiltunen Thoren M."/>
            <person name="Johannesson H."/>
        </authorList>
    </citation>
    <scope>NUCLEOTIDE SEQUENCE</scope>
    <source>
        <strain evidence="2">CBS 958.72</strain>
    </source>
</reference>
<keyword evidence="1" id="KW-1133">Transmembrane helix</keyword>
<sequence>MPLALIPIAYLWSALFTARATYMAFVQSMAVILENTAVTFYWLSLLVPVFAFVVSSSMVRDGWELLVLAALACLWWYIYSNFETRTYTYIYFAVTVVFPDGAVDRIVANAIGTYDWVFFVAGALLG</sequence>
<dbReference type="Proteomes" id="UP001287356">
    <property type="component" value="Unassembled WGS sequence"/>
</dbReference>
<keyword evidence="1" id="KW-0812">Transmembrane</keyword>
<protein>
    <submittedName>
        <fullName evidence="2">Uncharacterized protein</fullName>
    </submittedName>
</protein>
<accession>A0AAE0JUW4</accession>
<gene>
    <name evidence="2" type="ORF">B0T24DRAFT_684633</name>
</gene>
<organism evidence="2 3">
    <name type="scientific">Lasiosphaeria ovina</name>
    <dbReference type="NCBI Taxonomy" id="92902"/>
    <lineage>
        <taxon>Eukaryota</taxon>
        <taxon>Fungi</taxon>
        <taxon>Dikarya</taxon>
        <taxon>Ascomycota</taxon>
        <taxon>Pezizomycotina</taxon>
        <taxon>Sordariomycetes</taxon>
        <taxon>Sordariomycetidae</taxon>
        <taxon>Sordariales</taxon>
        <taxon>Lasiosphaeriaceae</taxon>
        <taxon>Lasiosphaeria</taxon>
    </lineage>
</organism>
<evidence type="ECO:0000313" key="3">
    <source>
        <dbReference type="Proteomes" id="UP001287356"/>
    </source>
</evidence>
<evidence type="ECO:0000313" key="2">
    <source>
        <dbReference type="EMBL" id="KAK3361601.1"/>
    </source>
</evidence>
<feature type="transmembrane region" description="Helical" evidence="1">
    <location>
        <begin position="62"/>
        <end position="79"/>
    </location>
</feature>